<keyword evidence="4" id="KW-1185">Reference proteome</keyword>
<dbReference type="Proteomes" id="UP000070328">
    <property type="component" value="Unassembled WGS sequence"/>
</dbReference>
<dbReference type="InterPro" id="IPR036452">
    <property type="entry name" value="Ribo_hydro-like"/>
</dbReference>
<reference evidence="3 4" key="1">
    <citation type="submission" date="2014-02" db="EMBL/GenBank/DDBJ databases">
        <title>The genome sequence of Colletotrichum simmondsii CBS122122.</title>
        <authorList>
            <person name="Baroncelli R."/>
            <person name="Thon M.R."/>
        </authorList>
    </citation>
    <scope>NUCLEOTIDE SEQUENCE [LARGE SCALE GENOMIC DNA]</scope>
    <source>
        <strain evidence="3 4">CBS122122</strain>
    </source>
</reference>
<dbReference type="Gene3D" id="3.90.245.10">
    <property type="entry name" value="Ribonucleoside hydrolase-like"/>
    <property type="match status" value="1"/>
</dbReference>
<keyword evidence="3" id="KW-0378">Hydrolase</keyword>
<dbReference type="GO" id="GO:0016799">
    <property type="term" value="F:hydrolase activity, hydrolyzing N-glycosyl compounds"/>
    <property type="evidence" value="ECO:0007669"/>
    <property type="project" value="InterPro"/>
</dbReference>
<comment type="similarity">
    <text evidence="1">Belongs to the IUNH family.</text>
</comment>
<dbReference type="Pfam" id="PF01156">
    <property type="entry name" value="IU_nuc_hydro"/>
    <property type="match status" value="1"/>
</dbReference>
<feature type="domain" description="Inosine/uridine-preferring nucleoside hydrolase" evidence="2">
    <location>
        <begin position="95"/>
        <end position="288"/>
    </location>
</feature>
<dbReference type="InterPro" id="IPR001910">
    <property type="entry name" value="Inosine/uridine_hydrolase_dom"/>
</dbReference>
<evidence type="ECO:0000313" key="4">
    <source>
        <dbReference type="Proteomes" id="UP000070328"/>
    </source>
</evidence>
<dbReference type="AlphaFoldDB" id="A0A135SND3"/>
<dbReference type="PANTHER" id="PTHR43264">
    <property type="match status" value="1"/>
</dbReference>
<protein>
    <submittedName>
        <fullName evidence="3">Inosine/uridine-preferring nucleoside hydrolase</fullName>
    </submittedName>
</protein>
<dbReference type="EMBL" id="JFBX01000502">
    <property type="protein sequence ID" value="KXH37396.1"/>
    <property type="molecule type" value="Genomic_DNA"/>
</dbReference>
<evidence type="ECO:0000256" key="1">
    <source>
        <dbReference type="ARBA" id="ARBA00009176"/>
    </source>
</evidence>
<gene>
    <name evidence="3" type="ORF">CSIM01_06164</name>
</gene>
<dbReference type="SUPFAM" id="SSF53590">
    <property type="entry name" value="Nucleoside hydrolase"/>
    <property type="match status" value="1"/>
</dbReference>
<dbReference type="PANTHER" id="PTHR43264:SF1">
    <property type="entry name" value="INOSINE_URIDINE-PREFERRING NUCLEOSIDE HYDROLASE DOMAIN-CONTAINING PROTEIN"/>
    <property type="match status" value="1"/>
</dbReference>
<sequence length="433" mass="48136">MPRASSTLLDRGERTLMFDGESASSPQHRREDEHVTWDDRERNLPFAPRHWPVHRKSEEPASGLFWPGRAMSIITACLLTVVFVFVTISSAKKNLIVDTDLFSDCDDAAALLLAATSPEVNLLGVNINSQSSYSVLAASAILNHYDHAQVPVGARRPLNDVPFFDNWAERAGEFASKLATYWSKSISDAEEAWDPVDLYRKLLSEAEDDSVTIASIGFLHNLSGLLNSTADARSPLSGPELVETKVKELVVMGGDYPNGFEYNFWGDDPYQTAHVIHNWTSPIVYAGFKLGGSVRSGGPLMADGPKTDPVRAAYILYTYYQPQWSFDPVAMLYAVGGLDEYFKFGNEYGYNTITLYGEGKCNGCNAWVHDKNVTNQHWLDVIVSHDKLGEDLDRRYLQGARSSKRSSDPIGILPKFGDCRVEQASKPPDRLEL</sequence>
<accession>A0A135SND3</accession>
<evidence type="ECO:0000313" key="3">
    <source>
        <dbReference type="EMBL" id="KXH37396.1"/>
    </source>
</evidence>
<evidence type="ECO:0000259" key="2">
    <source>
        <dbReference type="Pfam" id="PF01156"/>
    </source>
</evidence>
<comment type="caution">
    <text evidence="3">The sequence shown here is derived from an EMBL/GenBank/DDBJ whole genome shotgun (WGS) entry which is preliminary data.</text>
</comment>
<dbReference type="CDD" id="cd02652">
    <property type="entry name" value="nuc_hydro_2"/>
    <property type="match status" value="1"/>
</dbReference>
<proteinExistence type="inferred from homology"/>
<dbReference type="OrthoDB" id="187522at2759"/>
<name>A0A135SND3_9PEZI</name>
<organism evidence="3 4">
    <name type="scientific">Colletotrichum simmondsii</name>
    <dbReference type="NCBI Taxonomy" id="703756"/>
    <lineage>
        <taxon>Eukaryota</taxon>
        <taxon>Fungi</taxon>
        <taxon>Dikarya</taxon>
        <taxon>Ascomycota</taxon>
        <taxon>Pezizomycotina</taxon>
        <taxon>Sordariomycetes</taxon>
        <taxon>Hypocreomycetidae</taxon>
        <taxon>Glomerellales</taxon>
        <taxon>Glomerellaceae</taxon>
        <taxon>Colletotrichum</taxon>
        <taxon>Colletotrichum acutatum species complex</taxon>
    </lineage>
</organism>